<sequence>MSGHYLYLVIVDSLVDEYDIEKASVASVQVWNQNLDTFREAVWMRRSDYRITCESDQIDGIWKPGPRFARRHLREGLPPHQILQ</sequence>
<accession>G2Y3I2</accession>
<dbReference type="InParanoid" id="G2Y3I2"/>
<evidence type="ECO:0000313" key="2">
    <source>
        <dbReference type="Proteomes" id="UP000008177"/>
    </source>
</evidence>
<reference evidence="2" key="1">
    <citation type="journal article" date="2011" name="PLoS Genet.">
        <title>Genomic analysis of the necrotrophic fungal pathogens Sclerotinia sclerotiorum and Botrytis cinerea.</title>
        <authorList>
            <person name="Amselem J."/>
            <person name="Cuomo C.A."/>
            <person name="van Kan J.A."/>
            <person name="Viaud M."/>
            <person name="Benito E.P."/>
            <person name="Couloux A."/>
            <person name="Coutinho P.M."/>
            <person name="de Vries R.P."/>
            <person name="Dyer P.S."/>
            <person name="Fillinger S."/>
            <person name="Fournier E."/>
            <person name="Gout L."/>
            <person name="Hahn M."/>
            <person name="Kohn L."/>
            <person name="Lapalu N."/>
            <person name="Plummer K.M."/>
            <person name="Pradier J.M."/>
            <person name="Quevillon E."/>
            <person name="Sharon A."/>
            <person name="Simon A."/>
            <person name="ten Have A."/>
            <person name="Tudzynski B."/>
            <person name="Tudzynski P."/>
            <person name="Wincker P."/>
            <person name="Andrew M."/>
            <person name="Anthouard V."/>
            <person name="Beever R.E."/>
            <person name="Beffa R."/>
            <person name="Benoit I."/>
            <person name="Bouzid O."/>
            <person name="Brault B."/>
            <person name="Chen Z."/>
            <person name="Choquer M."/>
            <person name="Collemare J."/>
            <person name="Cotton P."/>
            <person name="Danchin E.G."/>
            <person name="Da Silva C."/>
            <person name="Gautier A."/>
            <person name="Giraud C."/>
            <person name="Giraud T."/>
            <person name="Gonzalez C."/>
            <person name="Grossetete S."/>
            <person name="Guldener U."/>
            <person name="Henrissat B."/>
            <person name="Howlett B.J."/>
            <person name="Kodira C."/>
            <person name="Kretschmer M."/>
            <person name="Lappartient A."/>
            <person name="Leroch M."/>
            <person name="Levis C."/>
            <person name="Mauceli E."/>
            <person name="Neuveglise C."/>
            <person name="Oeser B."/>
            <person name="Pearson M."/>
            <person name="Poulain J."/>
            <person name="Poussereau N."/>
            <person name="Quesneville H."/>
            <person name="Rascle C."/>
            <person name="Schumacher J."/>
            <person name="Segurens B."/>
            <person name="Sexton A."/>
            <person name="Silva E."/>
            <person name="Sirven C."/>
            <person name="Soanes D.M."/>
            <person name="Talbot N.J."/>
            <person name="Templeton M."/>
            <person name="Yandava C."/>
            <person name="Yarden O."/>
            <person name="Zeng Q."/>
            <person name="Rollins J.A."/>
            <person name="Lebrun M.H."/>
            <person name="Dickman M."/>
        </authorList>
    </citation>
    <scope>NUCLEOTIDE SEQUENCE [LARGE SCALE GENOMIC DNA]</scope>
    <source>
        <strain evidence="2">T4</strain>
    </source>
</reference>
<dbReference type="Proteomes" id="UP000008177">
    <property type="component" value="Unplaced contigs"/>
</dbReference>
<protein>
    <submittedName>
        <fullName evidence="1">Uncharacterized protein</fullName>
    </submittedName>
</protein>
<proteinExistence type="predicted"/>
<dbReference type="EMBL" id="FQ790286">
    <property type="protein sequence ID" value="CCD47222.1"/>
    <property type="molecule type" value="Genomic_DNA"/>
</dbReference>
<evidence type="ECO:0000313" key="1">
    <source>
        <dbReference type="EMBL" id="CCD47222.1"/>
    </source>
</evidence>
<dbReference type="HOGENOM" id="CLU_2527180_0_0_1"/>
<gene>
    <name evidence="1" type="ORF">BofuT4_uP003810.1</name>
</gene>
<dbReference type="AlphaFoldDB" id="G2Y3I2"/>
<name>G2Y3I2_BOTF4</name>
<organism evidence="1 2">
    <name type="scientific">Botryotinia fuckeliana (strain T4)</name>
    <name type="common">Noble rot fungus</name>
    <name type="synonym">Botrytis cinerea</name>
    <dbReference type="NCBI Taxonomy" id="999810"/>
    <lineage>
        <taxon>Eukaryota</taxon>
        <taxon>Fungi</taxon>
        <taxon>Dikarya</taxon>
        <taxon>Ascomycota</taxon>
        <taxon>Pezizomycotina</taxon>
        <taxon>Leotiomycetes</taxon>
        <taxon>Helotiales</taxon>
        <taxon>Sclerotiniaceae</taxon>
        <taxon>Botrytis</taxon>
    </lineage>
</organism>